<feature type="transmembrane region" description="Helical" evidence="18">
    <location>
        <begin position="208"/>
        <end position="232"/>
    </location>
</feature>
<keyword evidence="9" id="KW-1278">Translocase</keyword>
<feature type="transmembrane region" description="Helical" evidence="18">
    <location>
        <begin position="154"/>
        <end position="171"/>
    </location>
</feature>
<evidence type="ECO:0000313" key="19">
    <source>
        <dbReference type="EMBL" id="APA32608.1"/>
    </source>
</evidence>
<evidence type="ECO:0000256" key="6">
    <source>
        <dbReference type="ARBA" id="ARBA00022660"/>
    </source>
</evidence>
<keyword evidence="6" id="KW-0679">Respiratory chain</keyword>
<evidence type="ECO:0000256" key="15">
    <source>
        <dbReference type="ARBA" id="ARBA00023136"/>
    </source>
</evidence>
<dbReference type="PANTHER" id="PTHR46552">
    <property type="entry name" value="NADH-UBIQUINONE OXIDOREDUCTASE CHAIN 2"/>
    <property type="match status" value="1"/>
</dbReference>
<evidence type="ECO:0000256" key="10">
    <source>
        <dbReference type="ARBA" id="ARBA00022982"/>
    </source>
</evidence>
<dbReference type="CTD" id="4536"/>
<evidence type="ECO:0000256" key="5">
    <source>
        <dbReference type="ARBA" id="ARBA00022448"/>
    </source>
</evidence>
<evidence type="ECO:0000256" key="16">
    <source>
        <dbReference type="ARBA" id="ARBA00031028"/>
    </source>
</evidence>
<dbReference type="GeneID" id="30512725"/>
<evidence type="ECO:0000256" key="13">
    <source>
        <dbReference type="ARBA" id="ARBA00023075"/>
    </source>
</evidence>
<dbReference type="InterPro" id="IPR050175">
    <property type="entry name" value="Complex_I_Subunit_2"/>
</dbReference>
<name>A0A1I9WKB3_9ANNE</name>
<feature type="transmembrane region" description="Helical" evidence="18">
    <location>
        <begin position="106"/>
        <end position="125"/>
    </location>
</feature>
<keyword evidence="7 18" id="KW-0812">Transmembrane</keyword>
<protein>
    <recommendedName>
        <fullName evidence="4">NADH-ubiquinone oxidoreductase chain 2</fullName>
        <ecNumber evidence="3">7.1.1.2</ecNumber>
    </recommendedName>
    <alternativeName>
        <fullName evidence="16">NADH dehydrogenase subunit 2</fullName>
    </alternativeName>
</protein>
<keyword evidence="5" id="KW-0813">Transport</keyword>
<dbReference type="PANTHER" id="PTHR46552:SF1">
    <property type="entry name" value="NADH-UBIQUINONE OXIDOREDUCTASE CHAIN 2"/>
    <property type="match status" value="1"/>
</dbReference>
<geneLocation type="mitochondrion" evidence="19"/>
<evidence type="ECO:0000256" key="1">
    <source>
        <dbReference type="ARBA" id="ARBA00004448"/>
    </source>
</evidence>
<comment type="catalytic activity">
    <reaction evidence="17">
        <text>a ubiquinone + NADH + 5 H(+)(in) = a ubiquinol + NAD(+) + 4 H(+)(out)</text>
        <dbReference type="Rhea" id="RHEA:29091"/>
        <dbReference type="Rhea" id="RHEA-COMP:9565"/>
        <dbReference type="Rhea" id="RHEA-COMP:9566"/>
        <dbReference type="ChEBI" id="CHEBI:15378"/>
        <dbReference type="ChEBI" id="CHEBI:16389"/>
        <dbReference type="ChEBI" id="CHEBI:17976"/>
        <dbReference type="ChEBI" id="CHEBI:57540"/>
        <dbReference type="ChEBI" id="CHEBI:57945"/>
        <dbReference type="EC" id="7.1.1.2"/>
    </reaction>
</comment>
<dbReference type="EC" id="7.1.1.2" evidence="3"/>
<feature type="transmembrane region" description="Helical" evidence="18">
    <location>
        <begin position="46"/>
        <end position="66"/>
    </location>
</feature>
<dbReference type="RefSeq" id="YP_009327456.1">
    <property type="nucleotide sequence ID" value="NC_032055.1"/>
</dbReference>
<sequence>MVLVGLFSLSSSSLFVLWLLMEVGVVLFMGMIASEVYQSAESGAKFFLAQAFIGVSLLFIFQMGGWESSLKIGGPILSTCMLAKMGIAPFHFWVPNVTKNLSPESLFVLLSFQKLPGMIIFGWGVSFDCHMGKFLAVCGVISGILGHSYKDFNTVLAFSSMVTTVWLLVVSMLDPSLMIFCFLAYSGLLFFTLGALKKNNNMTRANSFGIWGLVLLAGCPGGPVFTMKWLVYCSLVSFGHLGEAVILGVSVVCVVPLYLSLIVNLLLIPKSWWYFESVSFFWVLGLVVMSVSFFWLPVFIC</sequence>
<gene>
    <name evidence="19" type="primary">ND2</name>
</gene>
<evidence type="ECO:0000256" key="3">
    <source>
        <dbReference type="ARBA" id="ARBA00012944"/>
    </source>
</evidence>
<keyword evidence="12" id="KW-0520">NAD</keyword>
<keyword evidence="8" id="KW-0999">Mitochondrion inner membrane</keyword>
<evidence type="ECO:0000256" key="2">
    <source>
        <dbReference type="ARBA" id="ARBA00007012"/>
    </source>
</evidence>
<dbReference type="EMBL" id="KX156257">
    <property type="protein sequence ID" value="APA32608.1"/>
    <property type="molecule type" value="Genomic_DNA"/>
</dbReference>
<dbReference type="GO" id="GO:0006120">
    <property type="term" value="P:mitochondrial electron transport, NADH to ubiquinone"/>
    <property type="evidence" value="ECO:0007669"/>
    <property type="project" value="TreeGrafter"/>
</dbReference>
<feature type="transmembrane region" description="Helical" evidence="18">
    <location>
        <begin position="244"/>
        <end position="268"/>
    </location>
</feature>
<keyword evidence="11 18" id="KW-1133">Transmembrane helix</keyword>
<feature type="transmembrane region" description="Helical" evidence="18">
    <location>
        <begin position="177"/>
        <end position="196"/>
    </location>
</feature>
<comment type="subcellular location">
    <subcellularLocation>
        <location evidence="1">Mitochondrion inner membrane</location>
        <topology evidence="1">Multi-pass membrane protein</topology>
    </subcellularLocation>
</comment>
<feature type="transmembrane region" description="Helical" evidence="18">
    <location>
        <begin position="15"/>
        <end position="34"/>
    </location>
</feature>
<evidence type="ECO:0000256" key="8">
    <source>
        <dbReference type="ARBA" id="ARBA00022792"/>
    </source>
</evidence>
<evidence type="ECO:0000256" key="11">
    <source>
        <dbReference type="ARBA" id="ARBA00022989"/>
    </source>
</evidence>
<organism evidence="19">
    <name type="scientific">Spirobranchus giganteus</name>
    <dbReference type="NCBI Taxonomy" id="1914524"/>
    <lineage>
        <taxon>Eukaryota</taxon>
        <taxon>Metazoa</taxon>
        <taxon>Spiralia</taxon>
        <taxon>Lophotrochozoa</taxon>
        <taxon>Annelida</taxon>
        <taxon>Polychaeta</taxon>
        <taxon>Sedentaria</taxon>
        <taxon>Canalipalpata</taxon>
        <taxon>Sabellida</taxon>
        <taxon>Serpulidae</taxon>
        <taxon>Spirobranchus</taxon>
    </lineage>
</organism>
<accession>A0A1I9WKB3</accession>
<evidence type="ECO:0000256" key="14">
    <source>
        <dbReference type="ARBA" id="ARBA00023128"/>
    </source>
</evidence>
<evidence type="ECO:0000256" key="18">
    <source>
        <dbReference type="SAM" id="Phobius"/>
    </source>
</evidence>
<evidence type="ECO:0000256" key="4">
    <source>
        <dbReference type="ARBA" id="ARBA00021008"/>
    </source>
</evidence>
<evidence type="ECO:0000256" key="12">
    <source>
        <dbReference type="ARBA" id="ARBA00023027"/>
    </source>
</evidence>
<feature type="transmembrane region" description="Helical" evidence="18">
    <location>
        <begin position="72"/>
        <end position="94"/>
    </location>
</feature>
<dbReference type="GO" id="GO:0008137">
    <property type="term" value="F:NADH dehydrogenase (ubiquinone) activity"/>
    <property type="evidence" value="ECO:0007669"/>
    <property type="project" value="UniProtKB-EC"/>
</dbReference>
<evidence type="ECO:0000256" key="17">
    <source>
        <dbReference type="ARBA" id="ARBA00049551"/>
    </source>
</evidence>
<dbReference type="AlphaFoldDB" id="A0A1I9WKB3"/>
<evidence type="ECO:0000256" key="9">
    <source>
        <dbReference type="ARBA" id="ARBA00022967"/>
    </source>
</evidence>
<feature type="transmembrane region" description="Helical" evidence="18">
    <location>
        <begin position="280"/>
        <end position="300"/>
    </location>
</feature>
<keyword evidence="15 18" id="KW-0472">Membrane</keyword>
<comment type="similarity">
    <text evidence="2">Belongs to the complex I subunit 2 family.</text>
</comment>
<keyword evidence="14 19" id="KW-0496">Mitochondrion</keyword>
<evidence type="ECO:0000256" key="7">
    <source>
        <dbReference type="ARBA" id="ARBA00022692"/>
    </source>
</evidence>
<reference evidence="19" key="1">
    <citation type="submission" date="2016-04" db="EMBL/GenBank/DDBJ databases">
        <title>Mitochondrial genome of the christmas tree worm Spirobranchus giganteus (Annelida: Serpulidae) reveals complete different aspects within mitochondrial Annelida evolution.</title>
        <authorList>
            <person name="Seixas V.C."/>
            <person name="Russo C.A.M."/>
            <person name="Paiva P.C."/>
        </authorList>
    </citation>
    <scope>NUCLEOTIDE SEQUENCE</scope>
</reference>
<dbReference type="GO" id="GO:0005743">
    <property type="term" value="C:mitochondrial inner membrane"/>
    <property type="evidence" value="ECO:0007669"/>
    <property type="project" value="UniProtKB-SubCell"/>
</dbReference>
<keyword evidence="13" id="KW-0830">Ubiquinone</keyword>
<keyword evidence="10" id="KW-0249">Electron transport</keyword>
<proteinExistence type="inferred from homology"/>